<feature type="transmembrane region" description="Helical" evidence="1">
    <location>
        <begin position="6"/>
        <end position="26"/>
    </location>
</feature>
<accession>A0A927C760</accession>
<dbReference type="AlphaFoldDB" id="A0A927C760"/>
<sequence length="177" mass="19904">MKLRLWPVLTSVVLSSAVLFGGWFLYDSLAMENPLTRIVQEQPGLELSKVSVGNNTVTIEITPKPEANLREIYKSITEQGRSILGDRTVELIVKDMTTPELDSWWSGALFDVAEAMESKRYAAIPAALEAKKGALPGLVVTTEMDERYVYVRMTDGTHYKYMLLPRKPQKVGVWPNE</sequence>
<keyword evidence="1" id="KW-0472">Membrane</keyword>
<evidence type="ECO:0000256" key="1">
    <source>
        <dbReference type="SAM" id="Phobius"/>
    </source>
</evidence>
<dbReference type="RefSeq" id="WP_190925074.1">
    <property type="nucleotide sequence ID" value="NZ_JACXJA010000005.1"/>
</dbReference>
<keyword evidence="3" id="KW-1185">Reference proteome</keyword>
<proteinExistence type="predicted"/>
<organism evidence="2 3">
    <name type="scientific">Paenibacillus oceani</name>
    <dbReference type="NCBI Taxonomy" id="2772510"/>
    <lineage>
        <taxon>Bacteria</taxon>
        <taxon>Bacillati</taxon>
        <taxon>Bacillota</taxon>
        <taxon>Bacilli</taxon>
        <taxon>Bacillales</taxon>
        <taxon>Paenibacillaceae</taxon>
        <taxon>Paenibacillus</taxon>
    </lineage>
</organism>
<keyword evidence="1" id="KW-0812">Transmembrane</keyword>
<gene>
    <name evidence="2" type="ORF">IDH45_04445</name>
</gene>
<dbReference type="Proteomes" id="UP000639396">
    <property type="component" value="Unassembled WGS sequence"/>
</dbReference>
<protein>
    <submittedName>
        <fullName evidence="2">Uncharacterized protein</fullName>
    </submittedName>
</protein>
<keyword evidence="1" id="KW-1133">Transmembrane helix</keyword>
<evidence type="ECO:0000313" key="2">
    <source>
        <dbReference type="EMBL" id="MBD2861237.1"/>
    </source>
</evidence>
<reference evidence="2" key="1">
    <citation type="submission" date="2020-09" db="EMBL/GenBank/DDBJ databases">
        <title>A novel bacterium of genus Paenibacillus, isolated from South China Sea.</title>
        <authorList>
            <person name="Huang H."/>
            <person name="Mo K."/>
            <person name="Hu Y."/>
        </authorList>
    </citation>
    <scope>NUCLEOTIDE SEQUENCE</scope>
    <source>
        <strain evidence="2">IB182363</strain>
    </source>
</reference>
<comment type="caution">
    <text evidence="2">The sequence shown here is derived from an EMBL/GenBank/DDBJ whole genome shotgun (WGS) entry which is preliminary data.</text>
</comment>
<dbReference type="EMBL" id="JACXJA010000005">
    <property type="protein sequence ID" value="MBD2861237.1"/>
    <property type="molecule type" value="Genomic_DNA"/>
</dbReference>
<name>A0A927C760_9BACL</name>
<evidence type="ECO:0000313" key="3">
    <source>
        <dbReference type="Proteomes" id="UP000639396"/>
    </source>
</evidence>